<evidence type="ECO:0000256" key="2">
    <source>
        <dbReference type="ARBA" id="ARBA00022448"/>
    </source>
</evidence>
<dbReference type="SMART" id="SM00965">
    <property type="entry name" value="STN"/>
    <property type="match status" value="1"/>
</dbReference>
<dbReference type="Gene3D" id="2.40.170.20">
    <property type="entry name" value="TonB-dependent receptor, beta-barrel domain"/>
    <property type="match status" value="1"/>
</dbReference>
<dbReference type="InterPro" id="IPR039426">
    <property type="entry name" value="TonB-dep_rcpt-like"/>
</dbReference>
<reference evidence="10" key="3">
    <citation type="journal article" date="2018" name="BMC Genomics">
        <title>Whole genome sequencing and function prediction of 133 gut anaerobes isolated from chicken caecum in pure cultures.</title>
        <authorList>
            <person name="Medvecky M."/>
            <person name="Cejkova D."/>
            <person name="Polansky O."/>
            <person name="Karasova D."/>
            <person name="Kubasova T."/>
            <person name="Cizek A."/>
            <person name="Rychlik I."/>
        </authorList>
    </citation>
    <scope>NUCLEOTIDE SEQUENCE</scope>
    <source>
        <strain evidence="10">An109</strain>
    </source>
</reference>
<dbReference type="EMBL" id="FNRP01000006">
    <property type="protein sequence ID" value="SEA42758.1"/>
    <property type="molecule type" value="Genomic_DNA"/>
</dbReference>
<accession>A0A1I4S2L0</accession>
<keyword evidence="4 7" id="KW-0812">Transmembrane</keyword>
<evidence type="ECO:0000313" key="12">
    <source>
        <dbReference type="EMBL" id="SFM58484.1"/>
    </source>
</evidence>
<evidence type="ECO:0000256" key="8">
    <source>
        <dbReference type="SAM" id="Phobius"/>
    </source>
</evidence>
<dbReference type="Proteomes" id="UP000196036">
    <property type="component" value="Unassembled WGS sequence"/>
</dbReference>
<gene>
    <name evidence="10" type="ORF">B5E52_07650</name>
    <name evidence="11" type="ORF">SAMN04487924_10648</name>
    <name evidence="12" type="ORF">SAMN05216250_10727</name>
</gene>
<reference evidence="13 14" key="1">
    <citation type="submission" date="2016-10" db="EMBL/GenBank/DDBJ databases">
        <authorList>
            <person name="de Groot N.N."/>
        </authorList>
    </citation>
    <scope>NUCLEOTIDE SEQUENCE [LARGE SCALE GENOMIC DNA]</scope>
    <source>
        <strain evidence="12 14">NLAE-zl-C202</strain>
        <strain evidence="11 13">NLAE-zl-G339</strain>
    </source>
</reference>
<evidence type="ECO:0000313" key="14">
    <source>
        <dbReference type="Proteomes" id="UP000183766"/>
    </source>
</evidence>
<evidence type="ECO:0000313" key="13">
    <source>
        <dbReference type="Proteomes" id="UP000183040"/>
    </source>
</evidence>
<keyword evidence="5 7" id="KW-0472">Membrane</keyword>
<dbReference type="Pfam" id="PF07715">
    <property type="entry name" value="Plug"/>
    <property type="match status" value="1"/>
</dbReference>
<dbReference type="Proteomes" id="UP000183766">
    <property type="component" value="Unassembled WGS sequence"/>
</dbReference>
<dbReference type="Gene3D" id="2.170.130.10">
    <property type="entry name" value="TonB-dependent receptor, plug domain"/>
    <property type="match status" value="1"/>
</dbReference>
<dbReference type="InterPro" id="IPR036942">
    <property type="entry name" value="Beta-barrel_TonB_sf"/>
</dbReference>
<evidence type="ECO:0000256" key="6">
    <source>
        <dbReference type="ARBA" id="ARBA00023237"/>
    </source>
</evidence>
<dbReference type="GO" id="GO:0009279">
    <property type="term" value="C:cell outer membrane"/>
    <property type="evidence" value="ECO:0007669"/>
    <property type="project" value="UniProtKB-SubCell"/>
</dbReference>
<dbReference type="Gene3D" id="2.60.40.1120">
    <property type="entry name" value="Carboxypeptidase-like, regulatory domain"/>
    <property type="match status" value="1"/>
</dbReference>
<dbReference type="Gene3D" id="3.55.50.30">
    <property type="match status" value="1"/>
</dbReference>
<evidence type="ECO:0000256" key="7">
    <source>
        <dbReference type="PROSITE-ProRule" id="PRU01360"/>
    </source>
</evidence>
<proteinExistence type="inferred from homology"/>
<protein>
    <submittedName>
        <fullName evidence="10">SusC/RagA family TonB-linked outer membrane protein</fullName>
    </submittedName>
    <submittedName>
        <fullName evidence="12">TonB-linked outer membrane protein, SusC/RagA family</fullName>
    </submittedName>
</protein>
<sequence length="1135" mass="125386">MNYTKLTFSFRTKEAESSFFRNFTISLVVLLLFPIVLLAQEGNISVNIQNGTVKTFMKQIEKQTKYTFVYRNNVLNVQSKVTVNCTNKPIKEILSQVFTPLNITYSVNNNTIVLVKQKAQPTNEEKKTIKGIVYDETGAPVIGANITQGTTGVITDINGTFTIIANPSQALTISYIGYKPQEIKANAKNDLRIYLQESSVALNEVVVVGYGAQSEKLVTTSISSLKIDNVDQGNDYNVAKMMQGRTPGVNVASASGTPGEQPSVRVRGIASISGNSTPLYVVDGVPSESMPMLNPNDVERMDVLKDASAAAIYGSRANNGVVIITTKSGNTNSKTQVNASVRHSLGWIAHDIPMANVSEYTRTMQTAVDNWNVQQKDTKQFFIPDQITETDWMKEIQRSMAQTTTASVNLSGGNDKTSFFTSLGFNDQEGIIRTSGFQQTNLRAKFTHKLNSWFKINLNLTGSYSKFDLVEDSDLSLKVIRTAREEQPWVGAYREDGTYTTMSTELCRHNPAMILNEEKWTVHKKQGVAALSFDITPVKGLKYTPSFSVYGILDEEKKTITEQNDYAERAGWGAIREQKNVSYRYIIDNVLSYENSWDKLMYSAMIGHSYEEYKYETFGAYSDNYSNGAFPSSNFGLINSGSNIYAGSIGYNAYGIESYFGRIALNWDNRYILNATVRRDGSSRFSKDQRYGTFPSASFAWRIINEPFFPKGTPLNDLKLRVSWGNTGSMDGISNWAAMSLVTSGGSSYNGAAGFKIGADAANLIWEKANQINVGINAELFDGRITFALDGYYQKTTGLLYNTSTLSTTGYTSRTSNVGSLENKGLEVMLSGQILKGSFKWDMNTNLTYTKNKLLSLDGVLDMKINNGGANTGKVMHALIVGQPVSAFYMLRQDGIYQTDSEIPIKLYDKGVRAGDCKYFDYDGDGDISDADRMYVGKVTPDVYGGITSNMSWKNFDLSIFCQYAIGGKILSAWKGCGGTEGTEHLGIASANIKGYKNGAWVDSQQFYNISKYAANHYWRGEGTSNTVPRPTLAGTFSGGFGNNLVSTRYLEDASYFKIKTITLGYNIPKNLLSKIHVTGARVFVSLDNFFTFTKYSGYDPEFSYDSSPTGDSYGADFGEQATLKSFIIGASINF</sequence>
<dbReference type="NCBIfam" id="TIGR04057">
    <property type="entry name" value="SusC_RagA_signa"/>
    <property type="match status" value="1"/>
</dbReference>
<dbReference type="EMBL" id="NFLW01000011">
    <property type="protein sequence ID" value="OUQ71145.1"/>
    <property type="molecule type" value="Genomic_DNA"/>
</dbReference>
<keyword evidence="3 7" id="KW-1134">Transmembrane beta strand</keyword>
<dbReference type="InterPro" id="IPR011662">
    <property type="entry name" value="Secretin/TonB_short_N"/>
</dbReference>
<comment type="similarity">
    <text evidence="7">Belongs to the TonB-dependent receptor family.</text>
</comment>
<evidence type="ECO:0000256" key="5">
    <source>
        <dbReference type="ARBA" id="ARBA00023136"/>
    </source>
</evidence>
<dbReference type="Pfam" id="PF07660">
    <property type="entry name" value="STN"/>
    <property type="match status" value="1"/>
</dbReference>
<name>A0A1I4S2L0_9BACE</name>
<dbReference type="AlphaFoldDB" id="A0A1I4S2L0"/>
<evidence type="ECO:0000256" key="4">
    <source>
        <dbReference type="ARBA" id="ARBA00022692"/>
    </source>
</evidence>
<evidence type="ECO:0000313" key="11">
    <source>
        <dbReference type="EMBL" id="SEA42758.1"/>
    </source>
</evidence>
<keyword evidence="6 7" id="KW-0998">Cell outer membrane</keyword>
<dbReference type="SUPFAM" id="SSF49464">
    <property type="entry name" value="Carboxypeptidase regulatory domain-like"/>
    <property type="match status" value="1"/>
</dbReference>
<reference evidence="15" key="2">
    <citation type="submission" date="2017-04" db="EMBL/GenBank/DDBJ databases">
        <title>Function of individual gut microbiota members based on whole genome sequencing of pure cultures obtained from chicken caecum.</title>
        <authorList>
            <person name="Medvecky M."/>
            <person name="Cejkova D."/>
            <person name="Polansky O."/>
            <person name="Karasova D."/>
            <person name="Kubasova T."/>
            <person name="Cizek A."/>
            <person name="Rychlik I."/>
        </authorList>
    </citation>
    <scope>NUCLEOTIDE SEQUENCE [LARGE SCALE GENOMIC DNA]</scope>
    <source>
        <strain evidence="15">An109</strain>
    </source>
</reference>
<keyword evidence="2 7" id="KW-0813">Transport</keyword>
<dbReference type="Pfam" id="PF13715">
    <property type="entry name" value="CarbopepD_reg_2"/>
    <property type="match status" value="1"/>
</dbReference>
<dbReference type="InterPro" id="IPR023996">
    <property type="entry name" value="TonB-dep_OMP_SusC/RagA"/>
</dbReference>
<evidence type="ECO:0000313" key="15">
    <source>
        <dbReference type="Proteomes" id="UP000196036"/>
    </source>
</evidence>
<dbReference type="InterPro" id="IPR023997">
    <property type="entry name" value="TonB-dep_OMP_SusC/RagA_CS"/>
</dbReference>
<feature type="transmembrane region" description="Helical" evidence="8">
    <location>
        <begin position="20"/>
        <end position="39"/>
    </location>
</feature>
<dbReference type="InterPro" id="IPR008969">
    <property type="entry name" value="CarboxyPept-like_regulatory"/>
</dbReference>
<dbReference type="RefSeq" id="WP_074705701.1">
    <property type="nucleotide sequence ID" value="NZ_FNRP01000006.1"/>
</dbReference>
<dbReference type="SUPFAM" id="SSF56935">
    <property type="entry name" value="Porins"/>
    <property type="match status" value="1"/>
</dbReference>
<dbReference type="FunFam" id="2.170.130.10:FF:000008">
    <property type="entry name" value="SusC/RagA family TonB-linked outer membrane protein"/>
    <property type="match status" value="1"/>
</dbReference>
<dbReference type="PROSITE" id="PS52016">
    <property type="entry name" value="TONB_DEPENDENT_REC_3"/>
    <property type="match status" value="1"/>
</dbReference>
<keyword evidence="8" id="KW-1133">Transmembrane helix</keyword>
<evidence type="ECO:0000256" key="3">
    <source>
        <dbReference type="ARBA" id="ARBA00022452"/>
    </source>
</evidence>
<organism evidence="12 14">
    <name type="scientific">Bacteroides xylanisolvens</name>
    <dbReference type="NCBI Taxonomy" id="371601"/>
    <lineage>
        <taxon>Bacteria</taxon>
        <taxon>Pseudomonadati</taxon>
        <taxon>Bacteroidota</taxon>
        <taxon>Bacteroidia</taxon>
        <taxon>Bacteroidales</taxon>
        <taxon>Bacteroidaceae</taxon>
        <taxon>Bacteroides</taxon>
    </lineage>
</organism>
<dbReference type="InterPro" id="IPR012910">
    <property type="entry name" value="Plug_dom"/>
</dbReference>
<dbReference type="Proteomes" id="UP000183040">
    <property type="component" value="Unassembled WGS sequence"/>
</dbReference>
<evidence type="ECO:0000313" key="10">
    <source>
        <dbReference type="EMBL" id="OUQ71145.1"/>
    </source>
</evidence>
<evidence type="ECO:0000259" key="9">
    <source>
        <dbReference type="SMART" id="SM00965"/>
    </source>
</evidence>
<comment type="subcellular location">
    <subcellularLocation>
        <location evidence="1 7">Cell outer membrane</location>
        <topology evidence="1 7">Multi-pass membrane protein</topology>
    </subcellularLocation>
</comment>
<feature type="domain" description="Secretin/TonB short N-terminal" evidence="9">
    <location>
        <begin position="66"/>
        <end position="117"/>
    </location>
</feature>
<dbReference type="InterPro" id="IPR037066">
    <property type="entry name" value="Plug_dom_sf"/>
</dbReference>
<evidence type="ECO:0000256" key="1">
    <source>
        <dbReference type="ARBA" id="ARBA00004571"/>
    </source>
</evidence>
<dbReference type="NCBIfam" id="TIGR04056">
    <property type="entry name" value="OMP_RagA_SusC"/>
    <property type="match status" value="1"/>
</dbReference>
<dbReference type="EMBL" id="FOUM01000007">
    <property type="protein sequence ID" value="SFM58484.1"/>
    <property type="molecule type" value="Genomic_DNA"/>
</dbReference>